<proteinExistence type="predicted"/>
<dbReference type="InterPro" id="IPR027450">
    <property type="entry name" value="AlkB-like"/>
</dbReference>
<keyword evidence="3" id="KW-1185">Reference proteome</keyword>
<dbReference type="InterPro" id="IPR037151">
    <property type="entry name" value="AlkB-like_sf"/>
</dbReference>
<dbReference type="InterPro" id="IPR032857">
    <property type="entry name" value="ALKBH4"/>
</dbReference>
<dbReference type="GO" id="GO:0016491">
    <property type="term" value="F:oxidoreductase activity"/>
    <property type="evidence" value="ECO:0007669"/>
    <property type="project" value="TreeGrafter"/>
</dbReference>
<dbReference type="Pfam" id="PF13532">
    <property type="entry name" value="2OG-FeII_Oxy_2"/>
    <property type="match status" value="1"/>
</dbReference>
<reference evidence="2" key="1">
    <citation type="submission" date="2019-10" db="EMBL/GenBank/DDBJ databases">
        <title>Draft genome sequece of Microseira wollei NIES-4236.</title>
        <authorList>
            <person name="Yamaguchi H."/>
            <person name="Suzuki S."/>
            <person name="Kawachi M."/>
        </authorList>
    </citation>
    <scope>NUCLEOTIDE SEQUENCE</scope>
    <source>
        <strain evidence="2">NIES-4236</strain>
    </source>
</reference>
<feature type="domain" description="Fe2OG dioxygenase" evidence="1">
    <location>
        <begin position="115"/>
        <end position="217"/>
    </location>
</feature>
<protein>
    <submittedName>
        <fullName evidence="2">Oxidoreductase, 2OG-Fe(II) oxygenase family protein</fullName>
    </submittedName>
</protein>
<evidence type="ECO:0000259" key="1">
    <source>
        <dbReference type="PROSITE" id="PS51471"/>
    </source>
</evidence>
<dbReference type="PROSITE" id="PS51471">
    <property type="entry name" value="FE2OG_OXY"/>
    <property type="match status" value="1"/>
</dbReference>
<accession>A0AAV3X8U4</accession>
<dbReference type="RefSeq" id="WP_226578047.1">
    <property type="nucleotide sequence ID" value="NZ_BLAY01000023.1"/>
</dbReference>
<gene>
    <name evidence="2" type="ORF">MiSe_18630</name>
</gene>
<dbReference type="GO" id="GO:0070988">
    <property type="term" value="P:demethylation"/>
    <property type="evidence" value="ECO:0007669"/>
    <property type="project" value="InterPro"/>
</dbReference>
<organism evidence="2 3">
    <name type="scientific">Microseira wollei NIES-4236</name>
    <dbReference type="NCBI Taxonomy" id="2530354"/>
    <lineage>
        <taxon>Bacteria</taxon>
        <taxon>Bacillati</taxon>
        <taxon>Cyanobacteriota</taxon>
        <taxon>Cyanophyceae</taxon>
        <taxon>Oscillatoriophycideae</taxon>
        <taxon>Aerosakkonematales</taxon>
        <taxon>Aerosakkonemataceae</taxon>
        <taxon>Microseira</taxon>
    </lineage>
</organism>
<sequence length="223" mass="25353">MTFVMGQVSATGWEKYMFSADATELNLQSLLVDTANIPGLTYIPDYINASQAEQLLFTIDQKIWSTQLKRNVQHYGYKYDYKKRLVDPAMNLGALPNWAQDIAQKLYLEGLTEKIPDQAIVNEYQPGQGIASHIDCVPCFGNTIISLSLGGTCVMEFTHAKTKEKIPVLLMPRSIIILQGAARYEWQHGIVPRKTDKYQGREFVRDRRVSLTFRKVLLSEESD</sequence>
<evidence type="ECO:0000313" key="2">
    <source>
        <dbReference type="EMBL" id="GET37110.1"/>
    </source>
</evidence>
<dbReference type="PANTHER" id="PTHR12463:SF1">
    <property type="entry name" value="2-OXOGLUTARATE AND FE-DEPENDENT OXYGENASE FAMILY PROTEIN"/>
    <property type="match status" value="1"/>
</dbReference>
<dbReference type="InterPro" id="IPR005123">
    <property type="entry name" value="Oxoglu/Fe-dep_dioxygenase_dom"/>
</dbReference>
<dbReference type="Proteomes" id="UP001050975">
    <property type="component" value="Unassembled WGS sequence"/>
</dbReference>
<dbReference type="SUPFAM" id="SSF51197">
    <property type="entry name" value="Clavaminate synthase-like"/>
    <property type="match status" value="1"/>
</dbReference>
<name>A0AAV3X8U4_9CYAN</name>
<dbReference type="PANTHER" id="PTHR12463">
    <property type="entry name" value="OXYGENASE-RELATED"/>
    <property type="match status" value="1"/>
</dbReference>
<dbReference type="GO" id="GO:0032451">
    <property type="term" value="F:demethylase activity"/>
    <property type="evidence" value="ECO:0007669"/>
    <property type="project" value="TreeGrafter"/>
</dbReference>
<evidence type="ECO:0000313" key="3">
    <source>
        <dbReference type="Proteomes" id="UP001050975"/>
    </source>
</evidence>
<dbReference type="EMBL" id="BLAY01000023">
    <property type="protein sequence ID" value="GET37110.1"/>
    <property type="molecule type" value="Genomic_DNA"/>
</dbReference>
<comment type="caution">
    <text evidence="2">The sequence shown here is derived from an EMBL/GenBank/DDBJ whole genome shotgun (WGS) entry which is preliminary data.</text>
</comment>
<dbReference type="Gene3D" id="2.60.120.590">
    <property type="entry name" value="Alpha-ketoglutarate-dependent dioxygenase AlkB-like"/>
    <property type="match status" value="1"/>
</dbReference>
<dbReference type="AlphaFoldDB" id="A0AAV3X8U4"/>